<feature type="region of interest" description="Disordered" evidence="1">
    <location>
        <begin position="24"/>
        <end position="63"/>
    </location>
</feature>
<dbReference type="PROSITE" id="PS51257">
    <property type="entry name" value="PROKAR_LIPOPROTEIN"/>
    <property type="match status" value="1"/>
</dbReference>
<proteinExistence type="predicted"/>
<evidence type="ECO:0000313" key="3">
    <source>
        <dbReference type="Proteomes" id="UP000183894"/>
    </source>
</evidence>
<accession>A0A1H7QVB8</accession>
<sequence length="145" mass="15675">MPRIALQAVLVVSLVLLAGCATTSPAGTPSATTATSETTTTTATSETTTTTATPTPTSAASGYTHGTQFVSISQNDPGNCSSEAVNCRTFENLTADQQQTFQRVRSRGQHTFRPNETNPFDYYDESRPEFVNHDGTWYFVRVAVR</sequence>
<name>A0A1H7QVB8_HALLR</name>
<dbReference type="Proteomes" id="UP000183894">
    <property type="component" value="Unassembled WGS sequence"/>
</dbReference>
<feature type="compositionally biased region" description="Low complexity" evidence="1">
    <location>
        <begin position="24"/>
        <end position="62"/>
    </location>
</feature>
<evidence type="ECO:0000313" key="2">
    <source>
        <dbReference type="EMBL" id="SEL51951.1"/>
    </source>
</evidence>
<evidence type="ECO:0000256" key="1">
    <source>
        <dbReference type="SAM" id="MobiDB-lite"/>
    </source>
</evidence>
<dbReference type="OrthoDB" id="291813at2157"/>
<protein>
    <submittedName>
        <fullName evidence="2">Uncharacterized protein</fullName>
    </submittedName>
</protein>
<reference evidence="2 3" key="1">
    <citation type="submission" date="2016-10" db="EMBL/GenBank/DDBJ databases">
        <authorList>
            <person name="de Groot N.N."/>
        </authorList>
    </citation>
    <scope>NUCLEOTIDE SEQUENCE [LARGE SCALE GENOMIC DNA]</scope>
    <source>
        <strain evidence="2 3">CDM_5</strain>
    </source>
</reference>
<dbReference type="RefSeq" id="WP_074794438.1">
    <property type="nucleotide sequence ID" value="NZ_FOAD01000005.1"/>
</dbReference>
<dbReference type="EMBL" id="FOAD01000005">
    <property type="protein sequence ID" value="SEL51951.1"/>
    <property type="molecule type" value="Genomic_DNA"/>
</dbReference>
<organism evidence="2 3">
    <name type="scientific">Haloferax larsenii</name>
    <dbReference type="NCBI Taxonomy" id="302484"/>
    <lineage>
        <taxon>Archaea</taxon>
        <taxon>Methanobacteriati</taxon>
        <taxon>Methanobacteriota</taxon>
        <taxon>Stenosarchaea group</taxon>
        <taxon>Halobacteria</taxon>
        <taxon>Halobacteriales</taxon>
        <taxon>Haloferacaceae</taxon>
        <taxon>Haloferax</taxon>
    </lineage>
</organism>
<dbReference type="AlphaFoldDB" id="A0A1H7QVB8"/>
<gene>
    <name evidence="2" type="ORF">SAMN04488691_105174</name>
</gene>